<evidence type="ECO:0000313" key="2">
    <source>
        <dbReference type="EMBL" id="VDP27996.1"/>
    </source>
</evidence>
<name>A0A183NT60_9TREM</name>
<evidence type="ECO:0000256" key="1">
    <source>
        <dbReference type="SAM" id="MobiDB-lite"/>
    </source>
</evidence>
<feature type="region of interest" description="Disordered" evidence="1">
    <location>
        <begin position="1"/>
        <end position="27"/>
    </location>
</feature>
<gene>
    <name evidence="2" type="ORF">SMTD_LOCUS5296</name>
</gene>
<feature type="compositionally biased region" description="Basic and acidic residues" evidence="1">
    <location>
        <begin position="52"/>
        <end position="79"/>
    </location>
</feature>
<organism evidence="2 3">
    <name type="scientific">Schistosoma mattheei</name>
    <dbReference type="NCBI Taxonomy" id="31246"/>
    <lineage>
        <taxon>Eukaryota</taxon>
        <taxon>Metazoa</taxon>
        <taxon>Spiralia</taxon>
        <taxon>Lophotrochozoa</taxon>
        <taxon>Platyhelminthes</taxon>
        <taxon>Trematoda</taxon>
        <taxon>Digenea</taxon>
        <taxon>Strigeidida</taxon>
        <taxon>Schistosomatoidea</taxon>
        <taxon>Schistosomatidae</taxon>
        <taxon>Schistosoma</taxon>
    </lineage>
</organism>
<protein>
    <submittedName>
        <fullName evidence="2">Uncharacterized protein</fullName>
    </submittedName>
</protein>
<keyword evidence="3" id="KW-1185">Reference proteome</keyword>
<evidence type="ECO:0000313" key="3">
    <source>
        <dbReference type="Proteomes" id="UP000269396"/>
    </source>
</evidence>
<reference evidence="2 3" key="1">
    <citation type="submission" date="2018-11" db="EMBL/GenBank/DDBJ databases">
        <authorList>
            <consortium name="Pathogen Informatics"/>
        </authorList>
    </citation>
    <scope>NUCLEOTIDE SEQUENCE [LARGE SCALE GENOMIC DNA]</scope>
    <source>
        <strain>Denwood</strain>
        <strain evidence="3">Zambia</strain>
    </source>
</reference>
<proteinExistence type="predicted"/>
<sequence>MIHHEQQPTVRESKPDSNEGRNQEEALELDRIHIEEITQLRYKAKLSLKSSRPKEKWKTKEHITPRNEDRHVKNEQELD</sequence>
<dbReference type="AlphaFoldDB" id="A0A183NT60"/>
<feature type="region of interest" description="Disordered" evidence="1">
    <location>
        <begin position="48"/>
        <end position="79"/>
    </location>
</feature>
<accession>A0A183NT60</accession>
<dbReference type="Proteomes" id="UP000269396">
    <property type="component" value="Unassembled WGS sequence"/>
</dbReference>
<dbReference type="EMBL" id="UZAL01026964">
    <property type="protein sequence ID" value="VDP27996.1"/>
    <property type="molecule type" value="Genomic_DNA"/>
</dbReference>